<dbReference type="SUPFAM" id="SSF55920">
    <property type="entry name" value="Creatinase/aminopeptidase"/>
    <property type="match status" value="1"/>
</dbReference>
<dbReference type="PANTHER" id="PTHR46112">
    <property type="entry name" value="AMINOPEPTIDASE"/>
    <property type="match status" value="1"/>
</dbReference>
<dbReference type="Gene3D" id="3.90.230.10">
    <property type="entry name" value="Creatinase/methionine aminopeptidase superfamily"/>
    <property type="match status" value="1"/>
</dbReference>
<organism evidence="3 4">
    <name type="scientific">Jiangella ureilytica</name>
    <dbReference type="NCBI Taxonomy" id="2530374"/>
    <lineage>
        <taxon>Bacteria</taxon>
        <taxon>Bacillati</taxon>
        <taxon>Actinomycetota</taxon>
        <taxon>Actinomycetes</taxon>
        <taxon>Jiangellales</taxon>
        <taxon>Jiangellaceae</taxon>
        <taxon>Jiangella</taxon>
    </lineage>
</organism>
<dbReference type="CDD" id="cd01066">
    <property type="entry name" value="APP_MetAP"/>
    <property type="match status" value="1"/>
</dbReference>
<dbReference type="InterPro" id="IPR036005">
    <property type="entry name" value="Creatinase/aminopeptidase-like"/>
</dbReference>
<dbReference type="Pfam" id="PF01321">
    <property type="entry name" value="Creatinase_N"/>
    <property type="match status" value="1"/>
</dbReference>
<gene>
    <name evidence="3" type="ORF">E1212_07935</name>
</gene>
<dbReference type="InterPro" id="IPR001714">
    <property type="entry name" value="Pept_M24_MAP"/>
</dbReference>
<keyword evidence="3" id="KW-0031">Aminopeptidase</keyword>
<dbReference type="OrthoDB" id="9803194at2"/>
<comment type="caution">
    <text evidence="3">The sequence shown here is derived from an EMBL/GenBank/DDBJ whole genome shotgun (WGS) entry which is preliminary data.</text>
</comment>
<protein>
    <submittedName>
        <fullName evidence="3">Aminopeptidase P family protein</fullName>
    </submittedName>
</protein>
<dbReference type="Proteomes" id="UP000295621">
    <property type="component" value="Unassembled WGS sequence"/>
</dbReference>
<dbReference type="InterPro" id="IPR050659">
    <property type="entry name" value="Peptidase_M24B"/>
</dbReference>
<keyword evidence="3" id="KW-0645">Protease</keyword>
<dbReference type="AlphaFoldDB" id="A0A4R4RW06"/>
<dbReference type="Gene3D" id="3.40.350.10">
    <property type="entry name" value="Creatinase/prolidase N-terminal domain"/>
    <property type="match status" value="1"/>
</dbReference>
<accession>A0A4R4RW06</accession>
<evidence type="ECO:0000313" key="3">
    <source>
        <dbReference type="EMBL" id="TDC52773.1"/>
    </source>
</evidence>
<name>A0A4R4RW06_9ACTN</name>
<dbReference type="EMBL" id="SMKL01000013">
    <property type="protein sequence ID" value="TDC52773.1"/>
    <property type="molecule type" value="Genomic_DNA"/>
</dbReference>
<evidence type="ECO:0000313" key="4">
    <source>
        <dbReference type="Proteomes" id="UP000295621"/>
    </source>
</evidence>
<keyword evidence="3" id="KW-0378">Hydrolase</keyword>
<dbReference type="InterPro" id="IPR029149">
    <property type="entry name" value="Creatin/AminoP/Spt16_N"/>
</dbReference>
<keyword evidence="4" id="KW-1185">Reference proteome</keyword>
<dbReference type="InterPro" id="IPR000994">
    <property type="entry name" value="Pept_M24"/>
</dbReference>
<dbReference type="InterPro" id="IPR000587">
    <property type="entry name" value="Creatinase_N"/>
</dbReference>
<dbReference type="Pfam" id="PF00557">
    <property type="entry name" value="Peptidase_M24"/>
    <property type="match status" value="1"/>
</dbReference>
<feature type="domain" description="Peptidase M24" evidence="1">
    <location>
        <begin position="192"/>
        <end position="390"/>
    </location>
</feature>
<dbReference type="GO" id="GO:0008235">
    <property type="term" value="F:metalloexopeptidase activity"/>
    <property type="evidence" value="ECO:0007669"/>
    <property type="project" value="UniProtKB-ARBA"/>
</dbReference>
<dbReference type="GO" id="GO:0004177">
    <property type="term" value="F:aminopeptidase activity"/>
    <property type="evidence" value="ECO:0007669"/>
    <property type="project" value="UniProtKB-KW"/>
</dbReference>
<evidence type="ECO:0000259" key="1">
    <source>
        <dbReference type="Pfam" id="PF00557"/>
    </source>
</evidence>
<sequence length="429" mass="48177">MPVCEVSTNQFCDTEESDMSDRGIMPVDWEDRLDTNRMLRERLQRAKDALAATDVDVLFVFRPEDARYLTGYRHHLGPAYIEGNAVVVLPKGGEPVLWTMDYEHCRKRMSWMSKDQIMPRANFREKIGMRRWVEQVESLVGSLAGKTVGVDIWSPLLEGELRDALPRTSFVDGYHGVMMRAKEVKTEDEKDCLRIANVMTEAAFDAALRFMRPGVRECEVLAVAWQTMTALGSEWTQCQNIVASGPYTAPYRRFTSDRIIRNGDLVIIDIGACFNGYYGDLTRVYVCGNVKPTQAQREVHQKVYTALFDAADVTKPGATNADVFAAADPYVLDNLGHGAGTNPWEPPFFSPASKDAPVTLKEGMVFNLEPYHGTEEVGGVRLENDHIITADGVEIYTTYPFDERLVIDVHDRDVTTGRTRETVPIVGMG</sequence>
<dbReference type="SUPFAM" id="SSF53092">
    <property type="entry name" value="Creatinase/prolidase N-terminal domain"/>
    <property type="match status" value="1"/>
</dbReference>
<proteinExistence type="predicted"/>
<evidence type="ECO:0000259" key="2">
    <source>
        <dbReference type="Pfam" id="PF01321"/>
    </source>
</evidence>
<dbReference type="PRINTS" id="PR00599">
    <property type="entry name" value="MAPEPTIDASE"/>
</dbReference>
<dbReference type="PANTHER" id="PTHR46112:SF2">
    <property type="entry name" value="XAA-PRO AMINOPEPTIDASE P-RELATED"/>
    <property type="match status" value="1"/>
</dbReference>
<reference evidence="3 4" key="1">
    <citation type="submission" date="2019-02" db="EMBL/GenBank/DDBJ databases">
        <title>Draft genome sequences of novel Actinobacteria.</title>
        <authorList>
            <person name="Sahin N."/>
            <person name="Ay H."/>
            <person name="Saygin H."/>
        </authorList>
    </citation>
    <scope>NUCLEOTIDE SEQUENCE [LARGE SCALE GENOMIC DNA]</scope>
    <source>
        <strain evidence="3 4">KC603</strain>
    </source>
</reference>
<feature type="domain" description="Creatinase N-terminal" evidence="2">
    <location>
        <begin position="42"/>
        <end position="172"/>
    </location>
</feature>